<proteinExistence type="predicted"/>
<dbReference type="SUPFAM" id="SSF57302">
    <property type="entry name" value="Snake toxin-like"/>
    <property type="match status" value="1"/>
</dbReference>
<feature type="chain" id="PRO_5018079779" description="UPAR/Ly6 domain-containing protein" evidence="1">
    <location>
        <begin position="26"/>
        <end position="133"/>
    </location>
</feature>
<protein>
    <recommendedName>
        <fullName evidence="4">UPAR/Ly6 domain-containing protein</fullName>
    </recommendedName>
</protein>
<dbReference type="AlphaFoldDB" id="A0A3M6V525"/>
<accession>A0A3M6V525</accession>
<evidence type="ECO:0000256" key="1">
    <source>
        <dbReference type="SAM" id="SignalP"/>
    </source>
</evidence>
<dbReference type="OrthoDB" id="5974891at2759"/>
<organism evidence="2 3">
    <name type="scientific">Pocillopora damicornis</name>
    <name type="common">Cauliflower coral</name>
    <name type="synonym">Millepora damicornis</name>
    <dbReference type="NCBI Taxonomy" id="46731"/>
    <lineage>
        <taxon>Eukaryota</taxon>
        <taxon>Metazoa</taxon>
        <taxon>Cnidaria</taxon>
        <taxon>Anthozoa</taxon>
        <taxon>Hexacorallia</taxon>
        <taxon>Scleractinia</taxon>
        <taxon>Astrocoeniina</taxon>
        <taxon>Pocilloporidae</taxon>
        <taxon>Pocillopora</taxon>
    </lineage>
</organism>
<dbReference type="EMBL" id="RCHS01000078">
    <property type="protein sequence ID" value="RMX61073.1"/>
    <property type="molecule type" value="Genomic_DNA"/>
</dbReference>
<keyword evidence="3" id="KW-1185">Reference proteome</keyword>
<sequence length="133" mass="14928">MTAFGFRHKSVGLLCLSFLCKAVFSLDCFVCSSDDSFEECDKARTKEICQPRTTCGKLSFQLSDNHRYRRGCLSVIYCTDPSRYCQNIVDASECVTACCSKHLCNAAPAQEMSRDGFLWWSLMVTSMGLINIC</sequence>
<keyword evidence="1" id="KW-0732">Signal</keyword>
<evidence type="ECO:0000313" key="2">
    <source>
        <dbReference type="EMBL" id="RMX61073.1"/>
    </source>
</evidence>
<dbReference type="OMA" id="REEKECY"/>
<evidence type="ECO:0000313" key="3">
    <source>
        <dbReference type="Proteomes" id="UP000275408"/>
    </source>
</evidence>
<feature type="signal peptide" evidence="1">
    <location>
        <begin position="1"/>
        <end position="25"/>
    </location>
</feature>
<dbReference type="CDD" id="cd00117">
    <property type="entry name" value="TFP"/>
    <property type="match status" value="1"/>
</dbReference>
<comment type="caution">
    <text evidence="2">The sequence shown here is derived from an EMBL/GenBank/DDBJ whole genome shotgun (WGS) entry which is preliminary data.</text>
</comment>
<reference evidence="2 3" key="1">
    <citation type="journal article" date="2018" name="Sci. Rep.">
        <title>Comparative analysis of the Pocillopora damicornis genome highlights role of immune system in coral evolution.</title>
        <authorList>
            <person name="Cunning R."/>
            <person name="Bay R.A."/>
            <person name="Gillette P."/>
            <person name="Baker A.C."/>
            <person name="Traylor-Knowles N."/>
        </authorList>
    </citation>
    <scope>NUCLEOTIDE SEQUENCE [LARGE SCALE GENOMIC DNA]</scope>
    <source>
        <strain evidence="2">RSMAS</strain>
        <tissue evidence="2">Whole animal</tissue>
    </source>
</reference>
<name>A0A3M6V525_POCDA</name>
<gene>
    <name evidence="2" type="ORF">pdam_00010517</name>
</gene>
<dbReference type="Proteomes" id="UP000275408">
    <property type="component" value="Unassembled WGS sequence"/>
</dbReference>
<evidence type="ECO:0008006" key="4">
    <source>
        <dbReference type="Google" id="ProtNLM"/>
    </source>
</evidence>
<dbReference type="InterPro" id="IPR045860">
    <property type="entry name" value="Snake_toxin-like_sf"/>
</dbReference>